<keyword evidence="2" id="KW-0812">Transmembrane</keyword>
<feature type="compositionally biased region" description="Low complexity" evidence="1">
    <location>
        <begin position="407"/>
        <end position="423"/>
    </location>
</feature>
<proteinExistence type="predicted"/>
<keyword evidence="2" id="KW-0472">Membrane</keyword>
<feature type="transmembrane region" description="Helical" evidence="2">
    <location>
        <begin position="75"/>
        <end position="92"/>
    </location>
</feature>
<keyword evidence="4" id="KW-1185">Reference proteome</keyword>
<accession>A0AAQ4DMN2</accession>
<dbReference type="EMBL" id="JARKHS020029062">
    <property type="protein sequence ID" value="KAK8763722.1"/>
    <property type="molecule type" value="Genomic_DNA"/>
</dbReference>
<sequence>MQVEDPPQFPSDPSRIVRTERGRSALKTTRRATWNTYISRLDKDQYSVFSCWLLLATSVGLFIVLLLIFGKQFCMVVFLFIGALVALFVLFVQPPEGAHRRQVVRDMLMGSPPAVPAVAQTVSAHSAERVASPADATSTGGLPLHHKREKSVTGLKMKEPPAQLGQPLYQLRKASMMFEKYDAATHVALPPSNATEAPKDTKRGFFRSLLARIRKGHLQANPYYTTLTDDAASNEEEVTTQRTITQRSADPQGSPKRETSESTKKRIGFQEDPLPVESSEQQTGAVTPPGPSPTKRQRRSQSIRPLGEMDFSSRGRVDRSTSVFATVAPGSSAPGLRPLKSGVKDTVTPKLGAPLRRKSSAIASRRTVNFSGVMSPPAKRSSPQRYHKVEDWRKVAGSSVSMGTEGADPSLLAAASSTSSESRPPTPRDAASRKRSRTSRADSSSPDFRMGTSKTYVMRDSTNGFRKVHHVWSQ</sequence>
<dbReference type="AlphaFoldDB" id="A0AAQ4DMN2"/>
<organism evidence="3 4">
    <name type="scientific">Amblyomma americanum</name>
    <name type="common">Lone star tick</name>
    <dbReference type="NCBI Taxonomy" id="6943"/>
    <lineage>
        <taxon>Eukaryota</taxon>
        <taxon>Metazoa</taxon>
        <taxon>Ecdysozoa</taxon>
        <taxon>Arthropoda</taxon>
        <taxon>Chelicerata</taxon>
        <taxon>Arachnida</taxon>
        <taxon>Acari</taxon>
        <taxon>Parasitiformes</taxon>
        <taxon>Ixodida</taxon>
        <taxon>Ixodoidea</taxon>
        <taxon>Ixodidae</taxon>
        <taxon>Amblyomminae</taxon>
        <taxon>Amblyomma</taxon>
    </lineage>
</organism>
<feature type="region of interest" description="Disordered" evidence="1">
    <location>
        <begin position="226"/>
        <end position="350"/>
    </location>
</feature>
<feature type="region of interest" description="Disordered" evidence="1">
    <location>
        <begin position="133"/>
        <end position="153"/>
    </location>
</feature>
<gene>
    <name evidence="3" type="ORF">V5799_033675</name>
</gene>
<reference evidence="3 4" key="1">
    <citation type="journal article" date="2023" name="Arcadia Sci">
        <title>De novo assembly of a long-read Amblyomma americanum tick genome.</title>
        <authorList>
            <person name="Chou S."/>
            <person name="Poskanzer K.E."/>
            <person name="Rollins M."/>
            <person name="Thuy-Boun P.S."/>
        </authorList>
    </citation>
    <scope>NUCLEOTIDE SEQUENCE [LARGE SCALE GENOMIC DNA]</scope>
    <source>
        <strain evidence="3">F_SG_1</strain>
        <tissue evidence="3">Salivary glands</tissue>
    </source>
</reference>
<evidence type="ECO:0000313" key="4">
    <source>
        <dbReference type="Proteomes" id="UP001321473"/>
    </source>
</evidence>
<comment type="caution">
    <text evidence="3">The sequence shown here is derived from an EMBL/GenBank/DDBJ whole genome shotgun (WGS) entry which is preliminary data.</text>
</comment>
<feature type="transmembrane region" description="Helical" evidence="2">
    <location>
        <begin position="46"/>
        <end position="69"/>
    </location>
</feature>
<evidence type="ECO:0000256" key="2">
    <source>
        <dbReference type="SAM" id="Phobius"/>
    </source>
</evidence>
<feature type="compositionally biased region" description="Polar residues" evidence="1">
    <location>
        <begin position="240"/>
        <end position="251"/>
    </location>
</feature>
<keyword evidence="2" id="KW-1133">Transmembrane helix</keyword>
<feature type="compositionally biased region" description="Basic and acidic residues" evidence="1">
    <location>
        <begin position="255"/>
        <end position="264"/>
    </location>
</feature>
<protein>
    <submittedName>
        <fullName evidence="3">Uncharacterized protein</fullName>
    </submittedName>
</protein>
<name>A0AAQ4DMN2_AMBAM</name>
<evidence type="ECO:0000313" key="3">
    <source>
        <dbReference type="EMBL" id="KAK8763722.1"/>
    </source>
</evidence>
<dbReference type="Proteomes" id="UP001321473">
    <property type="component" value="Unassembled WGS sequence"/>
</dbReference>
<evidence type="ECO:0000256" key="1">
    <source>
        <dbReference type="SAM" id="MobiDB-lite"/>
    </source>
</evidence>
<feature type="region of interest" description="Disordered" evidence="1">
    <location>
        <begin position="397"/>
        <end position="455"/>
    </location>
</feature>